<reference evidence="1" key="1">
    <citation type="submission" date="2022-10" db="EMBL/GenBank/DDBJ databases">
        <title>Chryseobacterium babae sp. nov. isolated from the gut of the beetle Oryctes rhinoceros, and Chryseobacterium kimseyorum sp. nov., isolated from a stick insect rearing cage.</title>
        <authorList>
            <person name="Shelomi M."/>
            <person name="Han C.-J."/>
            <person name="Chen W.-M."/>
            <person name="Chen H.-K."/>
            <person name="Liaw S.-J."/>
            <person name="Muhle E."/>
            <person name="Clermont D."/>
        </authorList>
    </citation>
    <scope>NUCLEOTIDE SEQUENCE</scope>
    <source>
        <strain evidence="1">09-1422</strain>
    </source>
</reference>
<proteinExistence type="predicted"/>
<organism evidence="1 2">
    <name type="scientific">Chryseobacterium kimseyorum</name>
    <dbReference type="NCBI Taxonomy" id="2984028"/>
    <lineage>
        <taxon>Bacteria</taxon>
        <taxon>Pseudomonadati</taxon>
        <taxon>Bacteroidota</taxon>
        <taxon>Flavobacteriia</taxon>
        <taxon>Flavobacteriales</taxon>
        <taxon>Weeksellaceae</taxon>
        <taxon>Chryseobacterium group</taxon>
        <taxon>Chryseobacterium</taxon>
    </lineage>
</organism>
<dbReference type="EMBL" id="JAPDHW010000002">
    <property type="protein sequence ID" value="MCW3167875.1"/>
    <property type="molecule type" value="Genomic_DNA"/>
</dbReference>
<sequence length="523" mass="61995">MSHKIIIPNTHPHHKRLSDSINSFAGKHDVKLVFLSYSKTSQKHFLIVHIKDTHVPEEVQKSKWIKKALEQFDTHIFIMGEQNVRLSLNKGSLFIYRHCNASTLIYKKEGHEFTYPELSKQLKRFRQFKEDYYHTKFLLDAEIEGAKENNAFSMAYHLYLSLFEHYIFYLEILCIGDYFSKGSLSERIVRLEGFLPELKTLMLKKTENTYFIIDALNSAKKADKEQELSCLKDEFEDAIFQTEQRLQGIVEDVFDEIKKTAKKTEQNPILIANKGVSPYEPVITILKRFRIKEIFLFHQEEESFENKKTTVLYLLLISSKINNDSLFNIMQMVSKQTEGRFNVVPIAHSGAWIQEHLWEYQEFFQKVMIPENSIFQADVPTVIHWHKEQLYSDTCAMQYRDCNELYEKYKLLRSQEELKSNEGLGLILSALFYRIGTVFPYATLGYRPNDINIRILWKLCEYADPKVKDFDYLIKKLPFDFFEFINPHKNLYWNFTHLGEKHFPIFDELAQGFFDLVDKQFEK</sequence>
<evidence type="ECO:0000313" key="2">
    <source>
        <dbReference type="Proteomes" id="UP001163731"/>
    </source>
</evidence>
<protein>
    <submittedName>
        <fullName evidence="1">Uncharacterized protein</fullName>
    </submittedName>
</protein>
<evidence type="ECO:0000313" key="1">
    <source>
        <dbReference type="EMBL" id="MCW3167875.1"/>
    </source>
</evidence>
<accession>A0ABT3HVQ4</accession>
<dbReference type="RefSeq" id="WP_264749111.1">
    <property type="nucleotide sequence ID" value="NZ_JAPDHW010000002.1"/>
</dbReference>
<dbReference type="Proteomes" id="UP001163731">
    <property type="component" value="Unassembled WGS sequence"/>
</dbReference>
<gene>
    <name evidence="1" type="ORF">OMO38_04980</name>
</gene>
<comment type="caution">
    <text evidence="1">The sequence shown here is derived from an EMBL/GenBank/DDBJ whole genome shotgun (WGS) entry which is preliminary data.</text>
</comment>
<keyword evidence="2" id="KW-1185">Reference proteome</keyword>
<name>A0ABT3HVQ4_9FLAO</name>